<keyword evidence="2" id="KW-1185">Reference proteome</keyword>
<evidence type="ECO:0000313" key="2">
    <source>
        <dbReference type="Proteomes" id="UP000193067"/>
    </source>
</evidence>
<dbReference type="AlphaFoldDB" id="A0A1Y2IFA6"/>
<gene>
    <name evidence="1" type="ORF">PYCCODRAFT_1469945</name>
</gene>
<evidence type="ECO:0000313" key="1">
    <source>
        <dbReference type="EMBL" id="OSC99814.1"/>
    </source>
</evidence>
<organism evidence="1 2">
    <name type="scientific">Trametes coccinea (strain BRFM310)</name>
    <name type="common">Pycnoporus coccineus</name>
    <dbReference type="NCBI Taxonomy" id="1353009"/>
    <lineage>
        <taxon>Eukaryota</taxon>
        <taxon>Fungi</taxon>
        <taxon>Dikarya</taxon>
        <taxon>Basidiomycota</taxon>
        <taxon>Agaricomycotina</taxon>
        <taxon>Agaricomycetes</taxon>
        <taxon>Polyporales</taxon>
        <taxon>Polyporaceae</taxon>
        <taxon>Trametes</taxon>
    </lineage>
</organism>
<name>A0A1Y2IFA6_TRAC3</name>
<dbReference type="OrthoDB" id="2755083at2759"/>
<protein>
    <submittedName>
        <fullName evidence="1">Uncharacterized protein</fullName>
    </submittedName>
</protein>
<accession>A0A1Y2IFA6</accession>
<dbReference type="Proteomes" id="UP000193067">
    <property type="component" value="Unassembled WGS sequence"/>
</dbReference>
<dbReference type="EMBL" id="KZ084124">
    <property type="protein sequence ID" value="OSC99814.1"/>
    <property type="molecule type" value="Genomic_DNA"/>
</dbReference>
<sequence length="189" mass="21879">MPSTTYHERVQTIFSVLAQHDQSSILLLDFVERVKDSMALDLIPPRPRVVAQVHKALRHERLARRIKLVQCADGQIRLELTPSGLTYFRNHNVVRLHHMEHDVLHRLTARELRKETKILNDVLREIRDDIRGSSQTHSGLTAYEDMPHIILTLIERIDALHAQNTELTSMLAEDRGMEHNILAGYSLYD</sequence>
<reference evidence="1 2" key="1">
    <citation type="journal article" date="2015" name="Biotechnol. Biofuels">
        <title>Enhanced degradation of softwood versus hardwood by the white-rot fungus Pycnoporus coccineus.</title>
        <authorList>
            <person name="Couturier M."/>
            <person name="Navarro D."/>
            <person name="Chevret D."/>
            <person name="Henrissat B."/>
            <person name="Piumi F."/>
            <person name="Ruiz-Duenas F.J."/>
            <person name="Martinez A.T."/>
            <person name="Grigoriev I.V."/>
            <person name="Riley R."/>
            <person name="Lipzen A."/>
            <person name="Berrin J.G."/>
            <person name="Master E.R."/>
            <person name="Rosso M.N."/>
        </authorList>
    </citation>
    <scope>NUCLEOTIDE SEQUENCE [LARGE SCALE GENOMIC DNA]</scope>
    <source>
        <strain evidence="1 2">BRFM310</strain>
    </source>
</reference>
<proteinExistence type="predicted"/>